<dbReference type="EMBL" id="JAAAMG010000010">
    <property type="protein sequence ID" value="NDW05478.1"/>
    <property type="molecule type" value="Genomic_DNA"/>
</dbReference>
<organism evidence="1 2">
    <name type="scientific">Jiella pacifica</name>
    <dbReference type="NCBI Taxonomy" id="2696469"/>
    <lineage>
        <taxon>Bacteria</taxon>
        <taxon>Pseudomonadati</taxon>
        <taxon>Pseudomonadota</taxon>
        <taxon>Alphaproteobacteria</taxon>
        <taxon>Hyphomicrobiales</taxon>
        <taxon>Aurantimonadaceae</taxon>
        <taxon>Jiella</taxon>
    </lineage>
</organism>
<evidence type="ECO:0000313" key="1">
    <source>
        <dbReference type="EMBL" id="NDW05478.1"/>
    </source>
</evidence>
<keyword evidence="2" id="KW-1185">Reference proteome</keyword>
<dbReference type="AlphaFoldDB" id="A0A6N9T996"/>
<name>A0A6N9T996_9HYPH</name>
<proteinExistence type="predicted"/>
<comment type="caution">
    <text evidence="1">The sequence shown here is derived from an EMBL/GenBank/DDBJ whole genome shotgun (WGS) entry which is preliminary data.</text>
</comment>
<evidence type="ECO:0000313" key="2">
    <source>
        <dbReference type="Proteomes" id="UP000469011"/>
    </source>
</evidence>
<dbReference type="Proteomes" id="UP000469011">
    <property type="component" value="Unassembled WGS sequence"/>
</dbReference>
<sequence length="96" mass="10737">MAERMIQDQKTFVELMACWDHPRVEKLQRDWLATALRQYSELGRAITRLNDQTTDLLATEFSGAWTLSGPDDGDEPAVVQELGREPALTEGSTEAG</sequence>
<dbReference type="RefSeq" id="WP_163463731.1">
    <property type="nucleotide sequence ID" value="NZ_JAAAMG010000010.1"/>
</dbReference>
<gene>
    <name evidence="1" type="ORF">GTK09_13700</name>
</gene>
<protein>
    <submittedName>
        <fullName evidence="1">Uncharacterized protein</fullName>
    </submittedName>
</protein>
<accession>A0A6N9T996</accession>
<reference evidence="1 2" key="1">
    <citation type="submission" date="2020-01" db="EMBL/GenBank/DDBJ databases">
        <title>Jiella pacifica sp. nov.</title>
        <authorList>
            <person name="Xue Z."/>
            <person name="Zhu S."/>
            <person name="Chen J."/>
            <person name="Yang J."/>
        </authorList>
    </citation>
    <scope>NUCLEOTIDE SEQUENCE [LARGE SCALE GENOMIC DNA]</scope>
    <source>
        <strain evidence="1 2">40Bstr34</strain>
    </source>
</reference>